<evidence type="ECO:0000259" key="4">
    <source>
        <dbReference type="Pfam" id="PF17210"/>
    </source>
</evidence>
<accession>A0A6I4UR42</accession>
<proteinExistence type="predicted"/>
<gene>
    <name evidence="5" type="ORF">FHS52_003265</name>
    <name evidence="6" type="ORF">GRI59_15480</name>
</gene>
<comment type="subcellular location">
    <subcellularLocation>
        <location evidence="1">Secreted</location>
    </subcellularLocation>
</comment>
<dbReference type="RefSeq" id="WP_160762160.1">
    <property type="nucleotide sequence ID" value="NZ_BAAADZ010000007.1"/>
</dbReference>
<evidence type="ECO:0000313" key="5">
    <source>
        <dbReference type="EMBL" id="MBB3777268.1"/>
    </source>
</evidence>
<dbReference type="EMBL" id="WTYB01000008">
    <property type="protein sequence ID" value="MXP40007.1"/>
    <property type="molecule type" value="Genomic_DNA"/>
</dbReference>
<evidence type="ECO:0000313" key="7">
    <source>
        <dbReference type="Proteomes" id="UP000430021"/>
    </source>
</evidence>
<dbReference type="Proteomes" id="UP000430021">
    <property type="component" value="Unassembled WGS sequence"/>
</dbReference>
<evidence type="ECO:0000256" key="2">
    <source>
        <dbReference type="ARBA" id="ARBA00022525"/>
    </source>
</evidence>
<keyword evidence="3" id="KW-0732">Signal</keyword>
<dbReference type="AlphaFoldDB" id="A0A6I4UR42"/>
<dbReference type="InterPro" id="IPR013783">
    <property type="entry name" value="Ig-like_fold"/>
</dbReference>
<feature type="domain" description="SD-repeat containing protein B" evidence="4">
    <location>
        <begin position="670"/>
        <end position="726"/>
    </location>
</feature>
<comment type="caution">
    <text evidence="6">The sequence shown here is derived from an EMBL/GenBank/DDBJ whole genome shotgun (WGS) entry which is preliminary data.</text>
</comment>
<organism evidence="6 7">
    <name type="scientific">Erythrobacter ramosus</name>
    <dbReference type="NCBI Taxonomy" id="35811"/>
    <lineage>
        <taxon>Bacteria</taxon>
        <taxon>Pseudomonadati</taxon>
        <taxon>Pseudomonadota</taxon>
        <taxon>Alphaproteobacteria</taxon>
        <taxon>Sphingomonadales</taxon>
        <taxon>Erythrobacteraceae</taxon>
        <taxon>Erythrobacter/Porphyrobacter group</taxon>
        <taxon>Erythrobacter</taxon>
    </lineage>
</organism>
<dbReference type="Proteomes" id="UP000548685">
    <property type="component" value="Unassembled WGS sequence"/>
</dbReference>
<evidence type="ECO:0000313" key="8">
    <source>
        <dbReference type="Proteomes" id="UP000548685"/>
    </source>
</evidence>
<dbReference type="GO" id="GO:0005576">
    <property type="term" value="C:extracellular region"/>
    <property type="evidence" value="ECO:0007669"/>
    <property type="project" value="UniProtKB-SubCell"/>
</dbReference>
<evidence type="ECO:0000313" key="6">
    <source>
        <dbReference type="EMBL" id="MXP40007.1"/>
    </source>
</evidence>
<dbReference type="SUPFAM" id="SSF117074">
    <property type="entry name" value="Hypothetical protein PA1324"/>
    <property type="match status" value="1"/>
</dbReference>
<name>A0A6I4UR42_9SPHN</name>
<dbReference type="Gene3D" id="2.60.40.10">
    <property type="entry name" value="Immunoglobulins"/>
    <property type="match status" value="1"/>
</dbReference>
<evidence type="ECO:0000256" key="3">
    <source>
        <dbReference type="ARBA" id="ARBA00022729"/>
    </source>
</evidence>
<keyword evidence="8" id="KW-1185">Reference proteome</keyword>
<protein>
    <recommendedName>
        <fullName evidence="4">SD-repeat containing protein B domain-containing protein</fullName>
    </recommendedName>
</protein>
<reference evidence="5 8" key="2">
    <citation type="submission" date="2020-08" db="EMBL/GenBank/DDBJ databases">
        <title>Genomic Encyclopedia of Type Strains, Phase IV (KMG-IV): sequencing the most valuable type-strain genomes for metagenomic binning, comparative biology and taxonomic classification.</title>
        <authorList>
            <person name="Goeker M."/>
        </authorList>
    </citation>
    <scope>NUCLEOTIDE SEQUENCE [LARGE SCALE GENOMIC DNA]</scope>
    <source>
        <strain evidence="5 8">DSM 8510</strain>
    </source>
</reference>
<dbReference type="InterPro" id="IPR033764">
    <property type="entry name" value="Sdr_B"/>
</dbReference>
<dbReference type="OrthoDB" id="121544at2"/>
<dbReference type="EMBL" id="JACICE010000008">
    <property type="protein sequence ID" value="MBB3777268.1"/>
    <property type="molecule type" value="Genomic_DNA"/>
</dbReference>
<sequence>MFKSDNQVLLRIRICYSFGLRVAILAPMLAGTAAHGQTQPAPNEKPEPEIAYVDRLIGDGSLEPSLQSDDVPSSNTSGNLRSLVVEVGGARITSKSQTGSFDTSALDRPQQEAGILVSGKYQTDNFGMIGLDAQIRRGSRLGPLTEPGTDRWNGLFRLATDDLPLGSGWLGDGALGATSTPLIGLFDRQTRFFLPVTPIMGAAVSLEAYKPIRPSEIDEDPVPFASLNLSVGEPGLLGGLRLNDYSGLSGLLVSGGGQLEMAPGWTAGAQAIAVDNTRDPFAALIQTPGADDAVPLISSQAIVGSLAYARPGLRLQANTIWSNRSVSQAETQAFAPAGQAAGGSIDVRYRSGRKVHNGGIYYFGPGLSWGASAVLSNAYGAYYRFSRSSQRWRWTFNLDAIDSVDNSGLGGFVVNADARRNIGFSTAIGLNSSLRVANGQSAGQALAYVDFETGLGTSRAEAGWSRDALSDFYRIGFVQNWTLPESLPAGSRLSTQVSYQYRKQADQASSAAGLVQSERADGFSLAVSAGLMPFKDVSLDANVAYTTDASTAASEFFGPFQSTGASFGSFASQQSDSFSATMVASARLSANWNLSGSYTDTRSSLVSRFGIPLFNSPLGPDPTQLEELRRSSFRLRAAYLTVRYTMSAGRPRSLMGNRQFPVGGVGNLAGSVFFDANENGKRDPAEAGVPGIIVILDGREALRTDQAGFYQFTGVADGQHRITLNADNLPLPWVIERDGTDDIGLPYAATVEIGVRATTQLDIAAKRQ</sequence>
<reference evidence="6 7" key="1">
    <citation type="submission" date="2019-12" db="EMBL/GenBank/DDBJ databases">
        <title>Genomic-based taxomic classification of the family Erythrobacteraceae.</title>
        <authorList>
            <person name="Xu L."/>
        </authorList>
    </citation>
    <scope>NUCLEOTIDE SEQUENCE [LARGE SCALE GENOMIC DNA]</scope>
    <source>
        <strain evidence="6 7">JCM 10282</strain>
    </source>
</reference>
<keyword evidence="2" id="KW-0964">Secreted</keyword>
<dbReference type="Pfam" id="PF17210">
    <property type="entry name" value="SdrD_B"/>
    <property type="match status" value="1"/>
</dbReference>
<evidence type="ECO:0000256" key="1">
    <source>
        <dbReference type="ARBA" id="ARBA00004613"/>
    </source>
</evidence>